<dbReference type="PANTHER" id="PTHR24039">
    <property type="entry name" value="FIBRILLIN-RELATED"/>
    <property type="match status" value="1"/>
</dbReference>
<dbReference type="SMART" id="SM00179">
    <property type="entry name" value="EGF_CA"/>
    <property type="match status" value="2"/>
</dbReference>
<keyword evidence="8" id="KW-1185">Reference proteome</keyword>
<dbReference type="InterPro" id="IPR009030">
    <property type="entry name" value="Growth_fac_rcpt_cys_sf"/>
</dbReference>
<dbReference type="SUPFAM" id="SSF57424">
    <property type="entry name" value="LDL receptor-like module"/>
    <property type="match status" value="1"/>
</dbReference>
<dbReference type="Gene3D" id="2.10.25.10">
    <property type="entry name" value="Laminin"/>
    <property type="match status" value="2"/>
</dbReference>
<dbReference type="CDD" id="cd00112">
    <property type="entry name" value="LDLa"/>
    <property type="match status" value="1"/>
</dbReference>
<dbReference type="InterPro" id="IPR000742">
    <property type="entry name" value="EGF"/>
</dbReference>
<dbReference type="InterPro" id="IPR036055">
    <property type="entry name" value="LDL_receptor-like_sf"/>
</dbReference>
<dbReference type="InterPro" id="IPR001881">
    <property type="entry name" value="EGF-like_Ca-bd_dom"/>
</dbReference>
<organism evidence="7 8">
    <name type="scientific">Soboliphyme baturini</name>
    <dbReference type="NCBI Taxonomy" id="241478"/>
    <lineage>
        <taxon>Eukaryota</taxon>
        <taxon>Metazoa</taxon>
        <taxon>Ecdysozoa</taxon>
        <taxon>Nematoda</taxon>
        <taxon>Enoplea</taxon>
        <taxon>Dorylaimia</taxon>
        <taxon>Dioctophymatida</taxon>
        <taxon>Dioctophymatoidea</taxon>
        <taxon>Soboliphymatidae</taxon>
        <taxon>Soboliphyme</taxon>
    </lineage>
</organism>
<evidence type="ECO:0000259" key="6">
    <source>
        <dbReference type="PROSITE" id="PS50026"/>
    </source>
</evidence>
<dbReference type="GO" id="GO:0005509">
    <property type="term" value="F:calcium ion binding"/>
    <property type="evidence" value="ECO:0007669"/>
    <property type="project" value="InterPro"/>
</dbReference>
<dbReference type="PROSITE" id="PS50026">
    <property type="entry name" value="EGF_3"/>
    <property type="match status" value="1"/>
</dbReference>
<evidence type="ECO:0000256" key="4">
    <source>
        <dbReference type="ARBA" id="ARBA00023157"/>
    </source>
</evidence>
<dbReference type="SMART" id="SM00181">
    <property type="entry name" value="EGF"/>
    <property type="match status" value="4"/>
</dbReference>
<evidence type="ECO:0000256" key="5">
    <source>
        <dbReference type="PROSITE-ProRule" id="PRU00076"/>
    </source>
</evidence>
<dbReference type="PROSITE" id="PS50068">
    <property type="entry name" value="LDLRA_2"/>
    <property type="match status" value="1"/>
</dbReference>
<dbReference type="Gene3D" id="4.10.400.10">
    <property type="entry name" value="Low-density Lipoprotein Receptor"/>
    <property type="match status" value="1"/>
</dbReference>
<feature type="domain" description="EGF-like" evidence="6">
    <location>
        <begin position="216"/>
        <end position="255"/>
    </location>
</feature>
<dbReference type="OrthoDB" id="6516201at2759"/>
<evidence type="ECO:0000256" key="1">
    <source>
        <dbReference type="ARBA" id="ARBA00022536"/>
    </source>
</evidence>
<comment type="caution">
    <text evidence="5">Lacks conserved residue(s) required for the propagation of feature annotation.</text>
</comment>
<dbReference type="EMBL" id="UZAM01010249">
    <property type="protein sequence ID" value="VDP11550.1"/>
    <property type="molecule type" value="Genomic_DNA"/>
</dbReference>
<evidence type="ECO:0000256" key="3">
    <source>
        <dbReference type="ARBA" id="ARBA00022737"/>
    </source>
</evidence>
<dbReference type="InterPro" id="IPR002172">
    <property type="entry name" value="LDrepeatLR_classA_rpt"/>
</dbReference>
<protein>
    <recommendedName>
        <fullName evidence="6">EGF-like domain-containing protein</fullName>
    </recommendedName>
</protein>
<gene>
    <name evidence="7" type="ORF">SBAD_LOCUS7020</name>
</gene>
<dbReference type="InterPro" id="IPR000152">
    <property type="entry name" value="EGF-type_Asp/Asn_hydroxyl_site"/>
</dbReference>
<dbReference type="PROSITE" id="PS00010">
    <property type="entry name" value="ASX_HYDROXYL"/>
    <property type="match status" value="1"/>
</dbReference>
<dbReference type="Pfam" id="PF07645">
    <property type="entry name" value="EGF_CA"/>
    <property type="match status" value="1"/>
</dbReference>
<keyword evidence="3" id="KW-0677">Repeat</keyword>
<sequence length="338" mass="37808">MSHDYSCLFNKKYVSECSPFQYRCRCGAVKCIDIERINDNYPDCDDGSDEFGFQHTDQLSYACTEQQLEVSDSVPISFAPPLIPCTASVKLRCKANSNEICIMILGKPTCACRRGFTRIRGRTDCLPTEPVYVWAAASTNAEQGQKRPYLSRDFTLRSERLCRRRDNRSCISENEICATKHGMLSCTCKAGYVRNPSNESCQIHEVHSLLCACQGLQNECEKSSTNDCDVNALCIDNPLSYECLCKEGYLDTSPLPHSLPGRSCIPLQFKCKDENGSACDSNAECLHILGSFICRCKPGFYDASPDKLSNPGKACIEGKVISRQMLYVFVADDYAIRY</sequence>
<evidence type="ECO:0000256" key="2">
    <source>
        <dbReference type="ARBA" id="ARBA00022729"/>
    </source>
</evidence>
<dbReference type="AlphaFoldDB" id="A0A3P8B376"/>
<reference evidence="7 8" key="1">
    <citation type="submission" date="2018-11" db="EMBL/GenBank/DDBJ databases">
        <authorList>
            <consortium name="Pathogen Informatics"/>
        </authorList>
    </citation>
    <scope>NUCLEOTIDE SEQUENCE [LARGE SCALE GENOMIC DNA]</scope>
</reference>
<dbReference type="InterPro" id="IPR049883">
    <property type="entry name" value="NOTCH1_EGF-like"/>
</dbReference>
<keyword evidence="1 5" id="KW-0245">EGF-like domain</keyword>
<evidence type="ECO:0000313" key="7">
    <source>
        <dbReference type="EMBL" id="VDP11550.1"/>
    </source>
</evidence>
<evidence type="ECO:0000313" key="8">
    <source>
        <dbReference type="Proteomes" id="UP000270296"/>
    </source>
</evidence>
<name>A0A3P8B376_9BILA</name>
<dbReference type="Proteomes" id="UP000270296">
    <property type="component" value="Unassembled WGS sequence"/>
</dbReference>
<keyword evidence="2" id="KW-0732">Signal</keyword>
<dbReference type="Pfam" id="PF00008">
    <property type="entry name" value="EGF"/>
    <property type="match status" value="1"/>
</dbReference>
<accession>A0A3P8B376</accession>
<keyword evidence="4" id="KW-1015">Disulfide bond</keyword>
<dbReference type="SUPFAM" id="SSF57184">
    <property type="entry name" value="Growth factor receptor domain"/>
    <property type="match status" value="1"/>
</dbReference>
<proteinExistence type="predicted"/>